<keyword evidence="2" id="KW-1185">Reference proteome</keyword>
<evidence type="ECO:0000313" key="1">
    <source>
        <dbReference type="EMBL" id="KAA1093033.1"/>
    </source>
</evidence>
<dbReference type="EMBL" id="VSWC01000080">
    <property type="protein sequence ID" value="KAA1093033.1"/>
    <property type="molecule type" value="Genomic_DNA"/>
</dbReference>
<reference evidence="1 2" key="1">
    <citation type="submission" date="2019-05" db="EMBL/GenBank/DDBJ databases">
        <title>Emergence of the Ug99 lineage of the wheat stem rust pathogen through somatic hybridization.</title>
        <authorList>
            <person name="Li F."/>
            <person name="Upadhyaya N.M."/>
            <person name="Sperschneider J."/>
            <person name="Matny O."/>
            <person name="Nguyen-Phuc H."/>
            <person name="Mago R."/>
            <person name="Raley C."/>
            <person name="Miller M.E."/>
            <person name="Silverstein K.A.T."/>
            <person name="Henningsen E."/>
            <person name="Hirsch C.D."/>
            <person name="Visser B."/>
            <person name="Pretorius Z.A."/>
            <person name="Steffenson B.J."/>
            <person name="Schwessinger B."/>
            <person name="Dodds P.N."/>
            <person name="Figueroa M."/>
        </authorList>
    </citation>
    <scope>NUCLEOTIDE SEQUENCE [LARGE SCALE GENOMIC DNA]</scope>
    <source>
        <strain evidence="1">21-0</strain>
    </source>
</reference>
<protein>
    <submittedName>
        <fullName evidence="1">Uncharacterized protein</fullName>
    </submittedName>
</protein>
<evidence type="ECO:0000313" key="2">
    <source>
        <dbReference type="Proteomes" id="UP000324748"/>
    </source>
</evidence>
<name>A0A5B0NVQ2_PUCGR</name>
<dbReference type="Proteomes" id="UP000324748">
    <property type="component" value="Unassembled WGS sequence"/>
</dbReference>
<accession>A0A5B0NVQ2</accession>
<gene>
    <name evidence="1" type="ORF">PGT21_022070</name>
</gene>
<dbReference type="AlphaFoldDB" id="A0A5B0NVQ2"/>
<organism evidence="1 2">
    <name type="scientific">Puccinia graminis f. sp. tritici</name>
    <dbReference type="NCBI Taxonomy" id="56615"/>
    <lineage>
        <taxon>Eukaryota</taxon>
        <taxon>Fungi</taxon>
        <taxon>Dikarya</taxon>
        <taxon>Basidiomycota</taxon>
        <taxon>Pucciniomycotina</taxon>
        <taxon>Pucciniomycetes</taxon>
        <taxon>Pucciniales</taxon>
        <taxon>Pucciniaceae</taxon>
        <taxon>Puccinia</taxon>
    </lineage>
</organism>
<proteinExistence type="predicted"/>
<comment type="caution">
    <text evidence="1">The sequence shown here is derived from an EMBL/GenBank/DDBJ whole genome shotgun (WGS) entry which is preliminary data.</text>
</comment>
<sequence length="64" mass="6568">MKLSPRRLLHAVPSVSNSSPSIFVELVQAEASGPGPAAPTGGDQDVGSLALTELMVIVSNQLLL</sequence>